<keyword evidence="2" id="KW-0378">Hydrolase</keyword>
<dbReference type="PANTHER" id="PTHR47961:SF13">
    <property type="entry name" value="ACTIVATING SIGNAL COINTEGRATOR 1 COMPLEX SUBUNIT 3"/>
    <property type="match status" value="1"/>
</dbReference>
<keyword evidence="3" id="KW-0347">Helicase</keyword>
<dbReference type="InterPro" id="IPR057842">
    <property type="entry name" value="WH_MER3"/>
</dbReference>
<dbReference type="SUPFAM" id="SSF52540">
    <property type="entry name" value="P-loop containing nucleoside triphosphate hydrolases"/>
    <property type="match status" value="4"/>
</dbReference>
<dbReference type="SMART" id="SM00382">
    <property type="entry name" value="AAA"/>
    <property type="match status" value="2"/>
</dbReference>
<dbReference type="EMBL" id="JABXXO010000006">
    <property type="protein sequence ID" value="KAF7776038.1"/>
    <property type="molecule type" value="Genomic_DNA"/>
</dbReference>
<evidence type="ECO:0000259" key="6">
    <source>
        <dbReference type="PROSITE" id="PS51194"/>
    </source>
</evidence>
<dbReference type="PROSITE" id="PS51192">
    <property type="entry name" value="HELICASE_ATP_BIND_1"/>
    <property type="match status" value="2"/>
</dbReference>
<dbReference type="InterPro" id="IPR027417">
    <property type="entry name" value="P-loop_NTPase"/>
</dbReference>
<dbReference type="GO" id="GO:0016787">
    <property type="term" value="F:hydrolase activity"/>
    <property type="evidence" value="ECO:0007669"/>
    <property type="project" value="UniProtKB-KW"/>
</dbReference>
<dbReference type="Pfam" id="PF00271">
    <property type="entry name" value="Helicase_C"/>
    <property type="match status" value="1"/>
</dbReference>
<dbReference type="FunFam" id="3.40.50.300:FF:000062">
    <property type="entry name" value="U5 small nuclear ribonucleoprotein helicase"/>
    <property type="match status" value="1"/>
</dbReference>
<feature type="domain" description="Helicase ATP-binding" evidence="5">
    <location>
        <begin position="1135"/>
        <end position="1301"/>
    </location>
</feature>
<dbReference type="FunFam" id="1.10.3380.10:FF:000001">
    <property type="entry name" value="U5 small nuclear ribonucleoprotein helicase"/>
    <property type="match status" value="1"/>
</dbReference>
<proteinExistence type="predicted"/>
<dbReference type="Pfam" id="PF02889">
    <property type="entry name" value="Sec63"/>
    <property type="match status" value="1"/>
</dbReference>
<dbReference type="PROSITE" id="PS51194">
    <property type="entry name" value="HELICASE_CTER"/>
    <property type="match status" value="1"/>
</dbReference>
<dbReference type="GO" id="GO:0004386">
    <property type="term" value="F:helicase activity"/>
    <property type="evidence" value="ECO:0007669"/>
    <property type="project" value="UniProtKB-KW"/>
</dbReference>
<dbReference type="SUPFAM" id="SSF158702">
    <property type="entry name" value="Sec63 N-terminal domain-like"/>
    <property type="match status" value="1"/>
</dbReference>
<reference evidence="7 8" key="1">
    <citation type="journal article" name="Sci. Rep.">
        <title>Telomere-to-telomere assembled and centromere annotated genomes of the two main subspecies of the button mushroom Agaricus bisporus reveal especially polymorphic chromosome ends.</title>
        <authorList>
            <person name="Sonnenberg A.S.M."/>
            <person name="Sedaghat-Telgerd N."/>
            <person name="Lavrijssen B."/>
            <person name="Ohm R.A."/>
            <person name="Hendrickx P.M."/>
            <person name="Scholtmeijer K."/>
            <person name="Baars J.J.P."/>
            <person name="van Peer A."/>
        </authorList>
    </citation>
    <scope>NUCLEOTIDE SEQUENCE [LARGE SCALE GENOMIC DNA]</scope>
    <source>
        <strain evidence="7 8">H119_p4</strain>
    </source>
</reference>
<dbReference type="GO" id="GO:0005524">
    <property type="term" value="F:ATP binding"/>
    <property type="evidence" value="ECO:0007669"/>
    <property type="project" value="UniProtKB-KW"/>
</dbReference>
<dbReference type="Pfam" id="PF00270">
    <property type="entry name" value="DEAD"/>
    <property type="match status" value="2"/>
</dbReference>
<dbReference type="Gene3D" id="3.40.50.300">
    <property type="entry name" value="P-loop containing nucleotide triphosphate hydrolases"/>
    <property type="match status" value="4"/>
</dbReference>
<dbReference type="SMART" id="SM00487">
    <property type="entry name" value="DEXDc"/>
    <property type="match status" value="2"/>
</dbReference>
<evidence type="ECO:0000259" key="5">
    <source>
        <dbReference type="PROSITE" id="PS51192"/>
    </source>
</evidence>
<dbReference type="InterPro" id="IPR050474">
    <property type="entry name" value="Hel308_SKI2-like"/>
</dbReference>
<gene>
    <name evidence="7" type="ORF">Agabi119p4_4431</name>
</gene>
<dbReference type="InterPro" id="IPR035892">
    <property type="entry name" value="C2_domain_sf"/>
</dbReference>
<dbReference type="InterPro" id="IPR014001">
    <property type="entry name" value="Helicase_ATP-bd"/>
</dbReference>
<evidence type="ECO:0000256" key="4">
    <source>
        <dbReference type="ARBA" id="ARBA00022840"/>
    </source>
</evidence>
<organism evidence="7 8">
    <name type="scientific">Agaricus bisporus var. burnettii</name>
    <dbReference type="NCBI Taxonomy" id="192524"/>
    <lineage>
        <taxon>Eukaryota</taxon>
        <taxon>Fungi</taxon>
        <taxon>Dikarya</taxon>
        <taxon>Basidiomycota</taxon>
        <taxon>Agaricomycotina</taxon>
        <taxon>Agaricomycetes</taxon>
        <taxon>Agaricomycetidae</taxon>
        <taxon>Agaricales</taxon>
        <taxon>Agaricineae</taxon>
        <taxon>Agaricaceae</taxon>
        <taxon>Agaricus</taxon>
    </lineage>
</organism>
<sequence>MVPSDAISAHIHFLIAHNGDGSDNIQSDIHQWLLLNDDAQENFPEREQVGSLSDVDESILDVYLDDAAESENSELIVRLLKNPNHTTLIPIIHGLLSSQDPKDAISEQMAELVGFDDLDLTMELLDKRELYRSMISRYLSQNVLQSTEPSPKADIAPMDLSSEAARKRMERQFQENAGKTLFSRPMYEEPEKLPHVYSSSGLAQHNMLSPTGQRYLLPLGTERTYHEEYEEVIVPPAKPTPPKSTERMIPISELDPLARGCFPGYRSLNRIQSIVYSTAYGTNENMLICAPTGAGKTDVAMLTILRVINQHRSQASRGEEIPSTICRGAFKIIYVAPMKALAGEIVRKLGKRLRWLNIEVRELTGDMQMTKAEIAATQIIVTTPEKWDVVTRKPTGEGELASSLKLLIIDEVHLLNDERGAVIETIVARTLRQVESSQSVIRVVGLSATLPNFLDVAEFLSVSRYKGMFYFDSSFRPIPLEQHFIGVRGKPGSVTARRNLDRVTFEKVSDLVAQGHQVMVFVHARKETVKAAMELKEAAVAGGNIDDFSCQEHPQWELFRREISVSRNKEMKQLFDHGFGIHHAGMLRSDRNLMERLFEARAIKVLCCTATLAWGVNLPAHAVIIKGTQVYDSSKGSFVDLSVLDVLQVFGRAGRPGLETSGEGYICTGNDKLTHYLESVTSQNPIESQFHKGLFDALNAEISLGTVANLHEAVQWLGYTYLYVRMRKNPYHYGIPRDTLLEDPQLGAKRQELVKLAINQLSDVKMVGQDHRTNTYTITELGRIAAKYYLRYTSIEIFNKEFRPRMSEADILAMLSMSTEFNQIQLRESEMKELEQLQERAPCDVKGGTDTSQGKVNILLQAYISQEMLEDFALVSDMAYVAQNGGRIIRALLEIALSRKWANVSSVLVAMSKAIEKRLWPYEHPLRQFELKVETMYKIQEWADEWTVQEILNLDAASLGELVHLNEPQGQAILKAAKHLPSLRIDYKLKPLGADVLRISVRLTRMFTWNSRLHGVAEPFWVWIEDHEGLTILQLAHIIIRPTTENTLLDFIITIPDGVSPPFVTIRVASDRWIGAEDEMQLPLAYLTMPLSSQSHTPLLPLPLLPSSIVGDSVLRTLLSQQAPTFSAIQTQAYWTFLETRHHLLLSAPSGSGKSLMAKIVTLMTVLKNGDSWAMFVTPQQSAANEIYADLRPLCSAVNVPLELVSSSKSSLRPRNRLIRIVSADRLLATLASSGLRKSIPGLSLVVCDDLEQLSPTYEWALSLLRHATQCQPTRYIGLSNSLGDPADLADWLHVHPTALLSFQPRDRDQSLQFNIQTFTIPHSPSLHKAMAKPAHSAIRSAPQGENAIVFVPSQGACRSIALNLITRCMLEMESSRGYLPEKVPDEYIEGVCAQLNDTSLMDFISKGIGFFHGGINKHDRLLMLGLFVERAMRVLVVPHDSAMSLPVRAAVVVVMGTQYFSLPSTSSDSSDRQLQDYSLAKIIRMQSRAVRHSEIGHFYLFCQVEAKDTLTRFLNDGLPLESELLGSPVLMEWIKAQNLDWRRQKQDLVDVLSFSFLSRRIVTNPSYYDCPPEGKNPNLSRIVDRLLETAPQPEVQHGG</sequence>
<dbReference type="InterPro" id="IPR001650">
    <property type="entry name" value="Helicase_C-like"/>
</dbReference>
<dbReference type="InterPro" id="IPR014756">
    <property type="entry name" value="Ig_E-set"/>
</dbReference>
<dbReference type="Proteomes" id="UP000629468">
    <property type="component" value="Unassembled WGS sequence"/>
</dbReference>
<protein>
    <recommendedName>
        <fullName evidence="9">Sec63-domain-containing protein</fullName>
    </recommendedName>
</protein>
<evidence type="ECO:0000256" key="2">
    <source>
        <dbReference type="ARBA" id="ARBA00022801"/>
    </source>
</evidence>
<dbReference type="FunFam" id="3.40.50.300:FF:000102">
    <property type="entry name" value="RNA helicase, activating signal cointegrator 1"/>
    <property type="match status" value="1"/>
</dbReference>
<dbReference type="InterPro" id="IPR003593">
    <property type="entry name" value="AAA+_ATPase"/>
</dbReference>
<feature type="domain" description="Helicase C-terminal" evidence="6">
    <location>
        <begin position="499"/>
        <end position="702"/>
    </location>
</feature>
<feature type="domain" description="Helicase ATP-binding" evidence="5">
    <location>
        <begin position="277"/>
        <end position="468"/>
    </location>
</feature>
<keyword evidence="4" id="KW-0067">ATP-binding</keyword>
<dbReference type="InterPro" id="IPR011545">
    <property type="entry name" value="DEAD/DEAH_box_helicase_dom"/>
</dbReference>
<evidence type="ECO:0000256" key="1">
    <source>
        <dbReference type="ARBA" id="ARBA00022741"/>
    </source>
</evidence>
<name>A0A8H7F3B2_AGABI</name>
<dbReference type="Gene3D" id="1.10.3380.10">
    <property type="entry name" value="Sec63 N-terminal domain-like domain"/>
    <property type="match status" value="1"/>
</dbReference>
<dbReference type="PANTHER" id="PTHR47961">
    <property type="entry name" value="DNA POLYMERASE THETA, PUTATIVE (AFU_ORTHOLOGUE AFUA_1G05260)-RELATED"/>
    <property type="match status" value="1"/>
</dbReference>
<dbReference type="Pfam" id="PF23445">
    <property type="entry name" value="WHD_SNRNP200"/>
    <property type="match status" value="1"/>
</dbReference>
<evidence type="ECO:0000256" key="3">
    <source>
        <dbReference type="ARBA" id="ARBA00022806"/>
    </source>
</evidence>
<dbReference type="Gene3D" id="1.10.10.10">
    <property type="entry name" value="Winged helix-like DNA-binding domain superfamily/Winged helix DNA-binding domain"/>
    <property type="match status" value="2"/>
</dbReference>
<dbReference type="InterPro" id="IPR036388">
    <property type="entry name" value="WH-like_DNA-bd_sf"/>
</dbReference>
<evidence type="ECO:0008006" key="9">
    <source>
        <dbReference type="Google" id="ProtNLM"/>
    </source>
</evidence>
<dbReference type="Gene3D" id="2.60.40.150">
    <property type="entry name" value="C2 domain"/>
    <property type="match status" value="1"/>
</dbReference>
<dbReference type="SMART" id="SM00490">
    <property type="entry name" value="HELICc"/>
    <property type="match status" value="1"/>
</dbReference>
<dbReference type="FunFam" id="1.10.10.10:FF:000024">
    <property type="entry name" value="U5 small nuclear ribonucleoprotein helicase"/>
    <property type="match status" value="1"/>
</dbReference>
<dbReference type="SMART" id="SM00973">
    <property type="entry name" value="Sec63"/>
    <property type="match status" value="1"/>
</dbReference>
<comment type="caution">
    <text evidence="7">The sequence shown here is derived from an EMBL/GenBank/DDBJ whole genome shotgun (WGS) entry which is preliminary data.</text>
</comment>
<dbReference type="SUPFAM" id="SSF81296">
    <property type="entry name" value="E set domains"/>
    <property type="match status" value="1"/>
</dbReference>
<dbReference type="InterPro" id="IPR004179">
    <property type="entry name" value="Sec63-dom"/>
</dbReference>
<dbReference type="InterPro" id="IPR036390">
    <property type="entry name" value="WH_DNA-bd_sf"/>
</dbReference>
<dbReference type="CDD" id="cd18795">
    <property type="entry name" value="SF2_C_Ski2"/>
    <property type="match status" value="1"/>
</dbReference>
<accession>A0A8H7F3B2</accession>
<dbReference type="SUPFAM" id="SSF46785">
    <property type="entry name" value="Winged helix' DNA-binding domain"/>
    <property type="match status" value="1"/>
</dbReference>
<evidence type="ECO:0000313" key="7">
    <source>
        <dbReference type="EMBL" id="KAF7776038.1"/>
    </source>
</evidence>
<dbReference type="GO" id="GO:0003676">
    <property type="term" value="F:nucleic acid binding"/>
    <property type="evidence" value="ECO:0007669"/>
    <property type="project" value="InterPro"/>
</dbReference>
<evidence type="ECO:0000313" key="8">
    <source>
        <dbReference type="Proteomes" id="UP000629468"/>
    </source>
</evidence>
<keyword evidence="1" id="KW-0547">Nucleotide-binding</keyword>